<protein>
    <submittedName>
        <fullName evidence="1">Uncharacterized protein</fullName>
    </submittedName>
</protein>
<dbReference type="Proteomes" id="UP000293360">
    <property type="component" value="Unassembled WGS sequence"/>
</dbReference>
<dbReference type="OrthoDB" id="674604at2759"/>
<accession>A0A4Q4SW03</accession>
<reference evidence="1 2" key="1">
    <citation type="submission" date="2018-06" db="EMBL/GenBank/DDBJ databases">
        <title>Complete Genomes of Monosporascus.</title>
        <authorList>
            <person name="Robinson A.J."/>
            <person name="Natvig D.O."/>
        </authorList>
    </citation>
    <scope>NUCLEOTIDE SEQUENCE [LARGE SCALE GENOMIC DNA]</scope>
    <source>
        <strain evidence="1 2">CBS 110550</strain>
    </source>
</reference>
<name>A0A4Q4SW03_9PEZI</name>
<keyword evidence="2" id="KW-1185">Reference proteome</keyword>
<dbReference type="STRING" id="155417.A0A4Q4SW03"/>
<sequence>MHLLRRSDHGDFSLVKDDLGFGKDFIGGDIPRYSILSHTWDAEEVSFKDMMNGTSTRRRGYDKIRFCGEQAERDGLKFF</sequence>
<dbReference type="AlphaFoldDB" id="A0A4Q4SW03"/>
<dbReference type="PANTHER" id="PTHR10622">
    <property type="entry name" value="HET DOMAIN-CONTAINING PROTEIN"/>
    <property type="match status" value="1"/>
</dbReference>
<dbReference type="PANTHER" id="PTHR10622:SF11">
    <property type="entry name" value="HET-DOMAIN-CONTAINING PROTEIN"/>
    <property type="match status" value="1"/>
</dbReference>
<evidence type="ECO:0000313" key="1">
    <source>
        <dbReference type="EMBL" id="RYO79957.1"/>
    </source>
</evidence>
<dbReference type="EMBL" id="QJNU01001079">
    <property type="protein sequence ID" value="RYO79957.1"/>
    <property type="molecule type" value="Genomic_DNA"/>
</dbReference>
<organism evidence="1 2">
    <name type="scientific">Monosporascus ibericus</name>
    <dbReference type="NCBI Taxonomy" id="155417"/>
    <lineage>
        <taxon>Eukaryota</taxon>
        <taxon>Fungi</taxon>
        <taxon>Dikarya</taxon>
        <taxon>Ascomycota</taxon>
        <taxon>Pezizomycotina</taxon>
        <taxon>Sordariomycetes</taxon>
        <taxon>Xylariomycetidae</taxon>
        <taxon>Xylariales</taxon>
        <taxon>Xylariales incertae sedis</taxon>
        <taxon>Monosporascus</taxon>
    </lineage>
</organism>
<evidence type="ECO:0000313" key="2">
    <source>
        <dbReference type="Proteomes" id="UP000293360"/>
    </source>
</evidence>
<comment type="caution">
    <text evidence="1">The sequence shown here is derived from an EMBL/GenBank/DDBJ whole genome shotgun (WGS) entry which is preliminary data.</text>
</comment>
<proteinExistence type="predicted"/>
<gene>
    <name evidence="1" type="ORF">DL764_009954</name>
</gene>